<evidence type="ECO:0000256" key="7">
    <source>
        <dbReference type="ARBA" id="ARBA00023125"/>
    </source>
</evidence>
<dbReference type="SMART" id="SM00342">
    <property type="entry name" value="HTH_ARAC"/>
    <property type="match status" value="1"/>
</dbReference>
<evidence type="ECO:0000259" key="11">
    <source>
        <dbReference type="PROSITE" id="PS01124"/>
    </source>
</evidence>
<dbReference type="EMBL" id="DVHE01000007">
    <property type="protein sequence ID" value="HIR49840.1"/>
    <property type="molecule type" value="Genomic_DNA"/>
</dbReference>
<dbReference type="InterPro" id="IPR051552">
    <property type="entry name" value="HptR"/>
</dbReference>
<dbReference type="Pfam" id="PF12833">
    <property type="entry name" value="HTH_18"/>
    <property type="match status" value="1"/>
</dbReference>
<evidence type="ECO:0000256" key="10">
    <source>
        <dbReference type="PROSITE-ProRule" id="PRU00169"/>
    </source>
</evidence>
<dbReference type="GO" id="GO:0003700">
    <property type="term" value="F:DNA-binding transcription factor activity"/>
    <property type="evidence" value="ECO:0007669"/>
    <property type="project" value="InterPro"/>
</dbReference>
<feature type="modified residue" description="4-aspartylphosphate" evidence="10">
    <location>
        <position position="60"/>
    </location>
</feature>
<dbReference type="GO" id="GO:0000160">
    <property type="term" value="P:phosphorelay signal transduction system"/>
    <property type="evidence" value="ECO:0007669"/>
    <property type="project" value="UniProtKB-KW"/>
</dbReference>
<feature type="domain" description="Response regulatory" evidence="12">
    <location>
        <begin position="8"/>
        <end position="125"/>
    </location>
</feature>
<sequence length="516" mass="57494">MNEKELYTVVVTDDEPELLEAVCTMIRWEEIGFRLVGSAGNGLDALQLVEQLQPDLLLSDIHMPFISGVELARQVRELRPMTHIAFLSGYDDFEYAQKAIEYNVISYLLKPIGMADLTEALREIHKKIRRHYQSLLAPRSGQQGWEPFLAPLLLDDFTDEQELSEEALAAAGKAAGLFPDVPEPTFVVLATRMGQEAATVEMAGAVDLILAQYYPAKSLCAGRQVLTLLASAGDFAWLSIALDELGQAVGRVWGCACTTGVSRPFHHWAKCHSAAREAVDALRFAAPGADGLRRLPEAEAGSGRKTDYSALTDQLESLLRSGSRMELEQYLHELRGSREDVTLLQILATALRVLGAAASDAQVQELRRRCHLEESPFSAVPEEERWKRTAQLCLAARELLSSQRQGGVSLLCDKALEDINRNYMDEQLSLSTVSERLHVSPNYLSANMKKYAGDTFINLLIKKRMEVAWELLKTTNWKILEVAKRCGYSDQHYFSYCFKKYYGVSPVALRRSGGGT</sequence>
<feature type="domain" description="HTH araC/xylS-type" evidence="11">
    <location>
        <begin position="413"/>
        <end position="512"/>
    </location>
</feature>
<dbReference type="Gene3D" id="3.40.50.2300">
    <property type="match status" value="1"/>
</dbReference>
<dbReference type="PROSITE" id="PS50110">
    <property type="entry name" value="RESPONSE_REGULATORY"/>
    <property type="match status" value="1"/>
</dbReference>
<evidence type="ECO:0000256" key="8">
    <source>
        <dbReference type="ARBA" id="ARBA00023163"/>
    </source>
</evidence>
<dbReference type="SUPFAM" id="SSF52172">
    <property type="entry name" value="CheY-like"/>
    <property type="match status" value="1"/>
</dbReference>
<evidence type="ECO:0000256" key="3">
    <source>
        <dbReference type="ARBA" id="ARBA00022490"/>
    </source>
</evidence>
<dbReference type="GO" id="GO:0005737">
    <property type="term" value="C:cytoplasm"/>
    <property type="evidence" value="ECO:0007669"/>
    <property type="project" value="UniProtKB-SubCell"/>
</dbReference>
<keyword evidence="5" id="KW-0902">Two-component regulatory system</keyword>
<dbReference type="InterPro" id="IPR020449">
    <property type="entry name" value="Tscrpt_reg_AraC-type_HTH"/>
</dbReference>
<dbReference type="GO" id="GO:0043565">
    <property type="term" value="F:sequence-specific DNA binding"/>
    <property type="evidence" value="ECO:0007669"/>
    <property type="project" value="InterPro"/>
</dbReference>
<gene>
    <name evidence="13" type="ORF">IAA53_00900</name>
</gene>
<evidence type="ECO:0000313" key="13">
    <source>
        <dbReference type="EMBL" id="HIR49840.1"/>
    </source>
</evidence>
<keyword evidence="7" id="KW-0238">DNA-binding</keyword>
<proteinExistence type="predicted"/>
<dbReference type="InterPro" id="IPR011006">
    <property type="entry name" value="CheY-like_superfamily"/>
</dbReference>
<keyword evidence="4 10" id="KW-0597">Phosphoprotein</keyword>
<name>A0A9D1APS5_9FIRM</name>
<comment type="function">
    <text evidence="9">May play the central regulatory role in sporulation. It may be an element of the effector pathway responsible for the activation of sporulation genes in response to nutritional stress. Spo0A may act in concert with spo0H (a sigma factor) to control the expression of some genes that are critical to the sporulation process.</text>
</comment>
<keyword evidence="3" id="KW-0963">Cytoplasm</keyword>
<evidence type="ECO:0000313" key="14">
    <source>
        <dbReference type="Proteomes" id="UP000824239"/>
    </source>
</evidence>
<dbReference type="PANTHER" id="PTHR42713:SF3">
    <property type="entry name" value="TRANSCRIPTIONAL REGULATORY PROTEIN HPTR"/>
    <property type="match status" value="1"/>
</dbReference>
<accession>A0A9D1APS5</accession>
<organism evidence="13 14">
    <name type="scientific">Candidatus Avoscillospira avicola</name>
    <dbReference type="NCBI Taxonomy" id="2840706"/>
    <lineage>
        <taxon>Bacteria</taxon>
        <taxon>Bacillati</taxon>
        <taxon>Bacillota</taxon>
        <taxon>Clostridia</taxon>
        <taxon>Eubacteriales</taxon>
        <taxon>Oscillospiraceae</taxon>
        <taxon>Oscillospiraceae incertae sedis</taxon>
        <taxon>Candidatus Avoscillospira</taxon>
    </lineage>
</organism>
<dbReference type="Pfam" id="PF00072">
    <property type="entry name" value="Response_reg"/>
    <property type="match status" value="1"/>
</dbReference>
<dbReference type="PROSITE" id="PS01124">
    <property type="entry name" value="HTH_ARAC_FAMILY_2"/>
    <property type="match status" value="1"/>
</dbReference>
<dbReference type="SUPFAM" id="SSF46689">
    <property type="entry name" value="Homeodomain-like"/>
    <property type="match status" value="1"/>
</dbReference>
<reference evidence="13" key="1">
    <citation type="submission" date="2020-10" db="EMBL/GenBank/DDBJ databases">
        <authorList>
            <person name="Gilroy R."/>
        </authorList>
    </citation>
    <scope>NUCLEOTIDE SEQUENCE</scope>
    <source>
        <strain evidence="13">ChiBcec15-4380</strain>
    </source>
</reference>
<reference evidence="13" key="2">
    <citation type="journal article" date="2021" name="PeerJ">
        <title>Extensive microbial diversity within the chicken gut microbiome revealed by metagenomics and culture.</title>
        <authorList>
            <person name="Gilroy R."/>
            <person name="Ravi A."/>
            <person name="Getino M."/>
            <person name="Pursley I."/>
            <person name="Horton D.L."/>
            <person name="Alikhan N.F."/>
            <person name="Baker D."/>
            <person name="Gharbi K."/>
            <person name="Hall N."/>
            <person name="Watson M."/>
            <person name="Adriaenssens E.M."/>
            <person name="Foster-Nyarko E."/>
            <person name="Jarju S."/>
            <person name="Secka A."/>
            <person name="Antonio M."/>
            <person name="Oren A."/>
            <person name="Chaudhuri R.R."/>
            <person name="La Ragione R."/>
            <person name="Hildebrand F."/>
            <person name="Pallen M.J."/>
        </authorList>
    </citation>
    <scope>NUCLEOTIDE SEQUENCE</scope>
    <source>
        <strain evidence="13">ChiBcec15-4380</strain>
    </source>
</reference>
<keyword evidence="8" id="KW-0804">Transcription</keyword>
<dbReference type="Gene3D" id="1.10.10.60">
    <property type="entry name" value="Homeodomain-like"/>
    <property type="match status" value="2"/>
</dbReference>
<evidence type="ECO:0000256" key="6">
    <source>
        <dbReference type="ARBA" id="ARBA00023015"/>
    </source>
</evidence>
<dbReference type="PRINTS" id="PR00032">
    <property type="entry name" value="HTHARAC"/>
</dbReference>
<evidence type="ECO:0000259" key="12">
    <source>
        <dbReference type="PROSITE" id="PS50110"/>
    </source>
</evidence>
<evidence type="ECO:0000256" key="5">
    <source>
        <dbReference type="ARBA" id="ARBA00023012"/>
    </source>
</evidence>
<comment type="caution">
    <text evidence="13">The sequence shown here is derived from an EMBL/GenBank/DDBJ whole genome shotgun (WGS) entry which is preliminary data.</text>
</comment>
<evidence type="ECO:0000256" key="2">
    <source>
        <dbReference type="ARBA" id="ARBA00018672"/>
    </source>
</evidence>
<protein>
    <recommendedName>
        <fullName evidence="2">Stage 0 sporulation protein A homolog</fullName>
    </recommendedName>
</protein>
<dbReference type="InterPro" id="IPR001789">
    <property type="entry name" value="Sig_transdc_resp-reg_receiver"/>
</dbReference>
<dbReference type="CDD" id="cd17536">
    <property type="entry name" value="REC_YesN-like"/>
    <property type="match status" value="1"/>
</dbReference>
<dbReference type="InterPro" id="IPR018060">
    <property type="entry name" value="HTH_AraC"/>
</dbReference>
<dbReference type="Proteomes" id="UP000824239">
    <property type="component" value="Unassembled WGS sequence"/>
</dbReference>
<keyword evidence="6" id="KW-0805">Transcription regulation</keyword>
<evidence type="ECO:0000256" key="1">
    <source>
        <dbReference type="ARBA" id="ARBA00004496"/>
    </source>
</evidence>
<dbReference type="SMART" id="SM00448">
    <property type="entry name" value="REC"/>
    <property type="match status" value="1"/>
</dbReference>
<evidence type="ECO:0000256" key="4">
    <source>
        <dbReference type="ARBA" id="ARBA00022553"/>
    </source>
</evidence>
<dbReference type="AlphaFoldDB" id="A0A9D1APS5"/>
<dbReference type="PANTHER" id="PTHR42713">
    <property type="entry name" value="HISTIDINE KINASE-RELATED"/>
    <property type="match status" value="1"/>
</dbReference>
<evidence type="ECO:0000256" key="9">
    <source>
        <dbReference type="ARBA" id="ARBA00024867"/>
    </source>
</evidence>
<dbReference type="InterPro" id="IPR009057">
    <property type="entry name" value="Homeodomain-like_sf"/>
</dbReference>
<comment type="subcellular location">
    <subcellularLocation>
        <location evidence="1">Cytoplasm</location>
    </subcellularLocation>
</comment>